<gene>
    <name evidence="8" type="ORF">BBD40_05230</name>
</gene>
<evidence type="ECO:0000313" key="8">
    <source>
        <dbReference type="EMBL" id="OOC61340.1"/>
    </source>
</evidence>
<dbReference type="InterPro" id="IPR003838">
    <property type="entry name" value="ABC3_permease_C"/>
</dbReference>
<feature type="transmembrane region" description="Helical" evidence="6">
    <location>
        <begin position="656"/>
        <end position="680"/>
    </location>
</feature>
<dbReference type="PANTHER" id="PTHR30287">
    <property type="entry name" value="MEMBRANE COMPONENT OF PREDICTED ABC SUPERFAMILY METABOLITE UPTAKE TRANSPORTER"/>
    <property type="match status" value="1"/>
</dbReference>
<evidence type="ECO:0000256" key="6">
    <source>
        <dbReference type="SAM" id="Phobius"/>
    </source>
</evidence>
<keyword evidence="4 6" id="KW-1133">Transmembrane helix</keyword>
<keyword evidence="3 6" id="KW-0812">Transmembrane</keyword>
<evidence type="ECO:0000256" key="2">
    <source>
        <dbReference type="ARBA" id="ARBA00022475"/>
    </source>
</evidence>
<keyword evidence="5 6" id="KW-0472">Membrane</keyword>
<proteinExistence type="predicted"/>
<dbReference type="Proteomes" id="UP000189059">
    <property type="component" value="Unassembled WGS sequence"/>
</dbReference>
<evidence type="ECO:0000256" key="1">
    <source>
        <dbReference type="ARBA" id="ARBA00004651"/>
    </source>
</evidence>
<feature type="transmembrane region" description="Helical" evidence="6">
    <location>
        <begin position="433"/>
        <end position="454"/>
    </location>
</feature>
<feature type="transmembrane region" description="Helical" evidence="6">
    <location>
        <begin position="358"/>
        <end position="379"/>
    </location>
</feature>
<feature type="domain" description="ABC3 transporter permease C-terminal" evidence="7">
    <location>
        <begin position="666"/>
        <end position="785"/>
    </location>
</feature>
<feature type="transmembrane region" description="Helical" evidence="6">
    <location>
        <begin position="715"/>
        <end position="734"/>
    </location>
</feature>
<evidence type="ECO:0000256" key="4">
    <source>
        <dbReference type="ARBA" id="ARBA00022989"/>
    </source>
</evidence>
<sequence length="793" mass="86737">MRAILTLCLGNLVKRKLQNTLISLLIALSALLVSSAFTVLLNTENVFEDRHSAAQGAHEIINMTRGLHDEQKVTEWWSSQEGVTASRLLPYKPWTGLVFKEEELPNLYLYMINTPAMPHGVNNPLPGAGPQQLSLPEPGEIWVPTSLAYKYNMQVGDELVFTSGSAPVQFKIGAIVIDISHGGPFSTTARIWMNEADYQSTMGPLDTPEQYMLSLRFEHPEQSEAYWKRFEESLGSPFLEERVTFAELSAFYFIMNKVIGFVMSFLGLVMILVALLTIGFTITDTILANYRTIGILKSIGMTSRRIIGTYLLQYGLMAIVALVPSLMASRFLSDAIIQNSLSFLKSETAPVPVQAADVAIWTGCGLLLIILLCVLIYAAKTRHIEPIQAIRFGMSESAHSRTHRPSTRSRLLDRWSVPAVIAWKQVSGNKKSAGLILLLMSITVAVLVFGALLINSVYRISDTSAQWGYDDADIAMMVINAEGMDRMEMQSTIESDPRVLSLNWSGSAIGVIAEPEGNSERQQSFSLPLTVVEGSMDEMGFASLSGRNPVLPNEISIGINIARKLKKDIGDILTIYIEGKPQQLLITGTFQSISNMSNTARVTSDLVEQLNPDAGFIQLKNPSDRDALVQQLNDRYGPSIQALKQEVLLDSVFKEAAAVLLVPMSLLALLFMAVTCLIVYTTCRLHIRKETKTYGIYASLGLTAADIRRALTSSIAGLAALGSMVGIVCGAYALPAVLRSLLSNYGIVKLPLIMAWPVAGGLALIALAIAVSGCWLASRILRRASLRVLVLDA</sequence>
<dbReference type="RefSeq" id="WP_077566007.1">
    <property type="nucleotide sequence ID" value="NZ_MRVI01000001.1"/>
</dbReference>
<feature type="domain" description="ABC3 transporter permease C-terminal" evidence="7">
    <location>
        <begin position="265"/>
        <end position="386"/>
    </location>
</feature>
<feature type="transmembrane region" description="Helical" evidence="6">
    <location>
        <begin position="311"/>
        <end position="332"/>
    </location>
</feature>
<comment type="subcellular location">
    <subcellularLocation>
        <location evidence="1">Cell membrane</location>
        <topology evidence="1">Multi-pass membrane protein</topology>
    </subcellularLocation>
</comment>
<accession>A0ABX3JUI4</accession>
<dbReference type="PANTHER" id="PTHR30287:SF2">
    <property type="entry name" value="BLL1001 PROTEIN"/>
    <property type="match status" value="1"/>
</dbReference>
<feature type="transmembrane region" description="Helical" evidence="6">
    <location>
        <begin position="258"/>
        <end position="290"/>
    </location>
</feature>
<keyword evidence="2" id="KW-1003">Cell membrane</keyword>
<comment type="caution">
    <text evidence="8">The sequence shown here is derived from an EMBL/GenBank/DDBJ whole genome shotgun (WGS) entry which is preliminary data.</text>
</comment>
<evidence type="ECO:0000256" key="3">
    <source>
        <dbReference type="ARBA" id="ARBA00022692"/>
    </source>
</evidence>
<evidence type="ECO:0000259" key="7">
    <source>
        <dbReference type="Pfam" id="PF02687"/>
    </source>
</evidence>
<feature type="transmembrane region" description="Helical" evidence="6">
    <location>
        <begin position="754"/>
        <end position="777"/>
    </location>
</feature>
<dbReference type="EMBL" id="MRVI01000001">
    <property type="protein sequence ID" value="OOC61340.1"/>
    <property type="molecule type" value="Genomic_DNA"/>
</dbReference>
<keyword evidence="9" id="KW-1185">Reference proteome</keyword>
<evidence type="ECO:0000256" key="5">
    <source>
        <dbReference type="ARBA" id="ARBA00023136"/>
    </source>
</evidence>
<dbReference type="InterPro" id="IPR038766">
    <property type="entry name" value="Membrane_comp_ABC_pdt"/>
</dbReference>
<evidence type="ECO:0000313" key="9">
    <source>
        <dbReference type="Proteomes" id="UP000189059"/>
    </source>
</evidence>
<feature type="transmembrane region" description="Helical" evidence="6">
    <location>
        <begin position="21"/>
        <end position="41"/>
    </location>
</feature>
<dbReference type="Pfam" id="PF02687">
    <property type="entry name" value="FtsX"/>
    <property type="match status" value="2"/>
</dbReference>
<reference evidence="8 9" key="1">
    <citation type="submission" date="2016-12" db="EMBL/GenBank/DDBJ databases">
        <title>Genome sequencing and description of Paenibacillus sp. nov. from high altitude lake in the Indian Trans- Himalayas.</title>
        <authorList>
            <person name="Kiran S."/>
            <person name="Swarnkar M.K."/>
            <person name="Rana A."/>
            <person name="Tewari R."/>
            <person name="Gulati A."/>
        </authorList>
    </citation>
    <scope>NUCLEOTIDE SEQUENCE [LARGE SCALE GENOMIC DNA]</scope>
    <source>
        <strain evidence="8 9">IHBB 9951</strain>
    </source>
</reference>
<protein>
    <submittedName>
        <fullName evidence="8">ABC transporter permease</fullName>
    </submittedName>
</protein>
<organism evidence="8 9">
    <name type="scientific">Paenibacillus ihbetae</name>
    <dbReference type="NCBI Taxonomy" id="1870820"/>
    <lineage>
        <taxon>Bacteria</taxon>
        <taxon>Bacillati</taxon>
        <taxon>Bacillota</taxon>
        <taxon>Bacilli</taxon>
        <taxon>Bacillales</taxon>
        <taxon>Paenibacillaceae</taxon>
        <taxon>Paenibacillus</taxon>
    </lineage>
</organism>
<name>A0ABX3JUI4_9BACL</name>